<evidence type="ECO:0000259" key="4">
    <source>
        <dbReference type="Pfam" id="PF25221"/>
    </source>
</evidence>
<feature type="transmembrane region" description="Helical" evidence="1">
    <location>
        <begin position="289"/>
        <end position="307"/>
    </location>
</feature>
<evidence type="ECO:0000256" key="2">
    <source>
        <dbReference type="SAM" id="SignalP"/>
    </source>
</evidence>
<dbReference type="Pfam" id="PF13387">
    <property type="entry name" value="Lnb_N"/>
    <property type="match status" value="1"/>
</dbReference>
<feature type="domain" description="Lnb-like transmembrane" evidence="4">
    <location>
        <begin position="255"/>
        <end position="386"/>
    </location>
</feature>
<keyword evidence="1" id="KW-0472">Membrane</keyword>
<keyword evidence="6" id="KW-1185">Reference proteome</keyword>
<protein>
    <submittedName>
        <fullName evidence="5">Uncharacterized protein</fullName>
    </submittedName>
</protein>
<dbReference type="InterPro" id="IPR025178">
    <property type="entry name" value="Lnb_N"/>
</dbReference>
<proteinExistence type="predicted"/>
<name>A0A2Z4GB28_9BACT</name>
<reference evidence="5 6" key="1">
    <citation type="submission" date="2018-05" db="EMBL/GenBank/DDBJ databases">
        <title>Complete genome sequence of Arcticibacterium luteifluviistationis SM1504T, a cytophagaceae bacterium isolated from Arctic surface seawater.</title>
        <authorList>
            <person name="Li Y."/>
            <person name="Qin Q.-L."/>
        </authorList>
    </citation>
    <scope>NUCLEOTIDE SEQUENCE [LARGE SCALE GENOMIC DNA]</scope>
    <source>
        <strain evidence="5 6">SM1504</strain>
    </source>
</reference>
<feature type="transmembrane region" description="Helical" evidence="1">
    <location>
        <begin position="259"/>
        <end position="277"/>
    </location>
</feature>
<evidence type="ECO:0000313" key="6">
    <source>
        <dbReference type="Proteomes" id="UP000249873"/>
    </source>
</evidence>
<dbReference type="InterPro" id="IPR057436">
    <property type="entry name" value="5TMH_Lnb"/>
</dbReference>
<dbReference type="EMBL" id="CP029480">
    <property type="protein sequence ID" value="AWV98426.1"/>
    <property type="molecule type" value="Genomic_DNA"/>
</dbReference>
<evidence type="ECO:0000313" key="5">
    <source>
        <dbReference type="EMBL" id="AWV98426.1"/>
    </source>
</evidence>
<evidence type="ECO:0000256" key="1">
    <source>
        <dbReference type="SAM" id="Phobius"/>
    </source>
</evidence>
<feature type="signal peptide" evidence="2">
    <location>
        <begin position="1"/>
        <end position="22"/>
    </location>
</feature>
<organism evidence="5 6">
    <name type="scientific">Arcticibacterium luteifluviistationis</name>
    <dbReference type="NCBI Taxonomy" id="1784714"/>
    <lineage>
        <taxon>Bacteria</taxon>
        <taxon>Pseudomonadati</taxon>
        <taxon>Bacteroidota</taxon>
        <taxon>Cytophagia</taxon>
        <taxon>Cytophagales</taxon>
        <taxon>Leadbetterellaceae</taxon>
        <taxon>Arcticibacterium</taxon>
    </lineage>
</organism>
<keyword evidence="1" id="KW-1133">Transmembrane helix</keyword>
<dbReference type="Pfam" id="PF25221">
    <property type="entry name" value="5TMH_Lnb"/>
    <property type="match status" value="1"/>
</dbReference>
<dbReference type="RefSeq" id="WP_111371619.1">
    <property type="nucleotide sequence ID" value="NZ_CP029480.1"/>
</dbReference>
<keyword evidence="1" id="KW-0812">Transmembrane</keyword>
<dbReference type="Proteomes" id="UP000249873">
    <property type="component" value="Chromosome"/>
</dbReference>
<feature type="domain" description="Lnb N-terminal periplasmic" evidence="3">
    <location>
        <begin position="30"/>
        <end position="160"/>
    </location>
</feature>
<dbReference type="AlphaFoldDB" id="A0A2Z4GB28"/>
<dbReference type="OrthoDB" id="319167at2"/>
<accession>A0A2Z4GB28</accession>
<keyword evidence="2" id="KW-0732">Signal</keyword>
<feature type="transmembrane region" description="Helical" evidence="1">
    <location>
        <begin position="313"/>
        <end position="333"/>
    </location>
</feature>
<sequence>MNKKIGLLILSLLLFSSNRLFCQTLSENSEVSLLTIAPGHELFSFAGHTAIRVKDTQTGIDINFNYGVFDFRTEGFYLKFLKGTLPYQIGAYNFKQEVPYWFEENRTVTQQVLNLNLTQRQRVFDFLMKNYQPENREYNYKFFYDNCSTRVRDVLEETFGDSLIFSQTLNADKSFRDWLDIYNRKSNNDWTEFGMNLALGLPADEITGANRAMYIPDNLMAAFDSAKVVQNGKVESLVVRKMDLNNASIEHKPLPIKPFLLFSILFLIVAYFTFLEYQKKKWFLIIDKILFSLTGILGYFLLVLWFLTDHGVMNQNLNLLWAFPPVLPFVLFLNRQKGTQKWLQILFMIQAGLAMICILGSSFLPQGFHPAVFPIAGMILLRSFLIWKRKNSSN</sequence>
<feature type="transmembrane region" description="Helical" evidence="1">
    <location>
        <begin position="370"/>
        <end position="387"/>
    </location>
</feature>
<evidence type="ECO:0000259" key="3">
    <source>
        <dbReference type="Pfam" id="PF13387"/>
    </source>
</evidence>
<feature type="chain" id="PRO_5016273190" evidence="2">
    <location>
        <begin position="23"/>
        <end position="394"/>
    </location>
</feature>
<dbReference type="KEGG" id="als:DJ013_09665"/>
<feature type="transmembrane region" description="Helical" evidence="1">
    <location>
        <begin position="345"/>
        <end position="364"/>
    </location>
</feature>
<gene>
    <name evidence="5" type="ORF">DJ013_09665</name>
</gene>